<reference evidence="1" key="1">
    <citation type="submission" date="2019-11" db="EMBL/GenBank/DDBJ databases">
        <title>Spread of Macrolides and rifampicin resistant Rhodococcus equi in clinical isolates in the USA.</title>
        <authorList>
            <person name="Alvarez-Narvaez S."/>
            <person name="Huber L."/>
            <person name="Cohen N.D."/>
            <person name="Slovis N."/>
            <person name="Greiter M."/>
            <person name="Giguere S."/>
            <person name="Hart K."/>
        </authorList>
    </citation>
    <scope>NUCLEOTIDE SEQUENCE</scope>
    <source>
        <strain evidence="1">Lh_5</strain>
    </source>
</reference>
<evidence type="ECO:0000313" key="1">
    <source>
        <dbReference type="EMBL" id="MBM4713651.1"/>
    </source>
</evidence>
<dbReference type="Proteomes" id="UP000706122">
    <property type="component" value="Unassembled WGS sequence"/>
</dbReference>
<dbReference type="AlphaFoldDB" id="A0AAE3B953"/>
<sequence length="276" mass="31120">MSLTDSVRIRGVDGSVWPLGGPRNLAKDAWIVGGLDALFTAPPFTATRTSRAYQVGSTPRMTKLEERLLDFRVRLQARTRRDFEELHAAWNRAWSQDADLDFEVRNARGQIRKISARLDRQMTIDGRLSMQTTKIDLEMVAVACWPYLRSGIDVEKFKCPAGTHAGTILVSNPTDVPLWVDWGGTPGRWFLPDALSGRVVPIPTQNDVWKVRTRQNFETLSSASGAFVWPTMRGVNFQFEIPPGTPPTELPVRVENSPGPAELRCFMPRYHQMPWG</sequence>
<protein>
    <submittedName>
        <fullName evidence="1">Uncharacterized protein</fullName>
    </submittedName>
</protein>
<organism evidence="1 2">
    <name type="scientific">Rhodococcus hoagii</name>
    <name type="common">Corynebacterium equii</name>
    <dbReference type="NCBI Taxonomy" id="43767"/>
    <lineage>
        <taxon>Bacteria</taxon>
        <taxon>Bacillati</taxon>
        <taxon>Actinomycetota</taxon>
        <taxon>Actinomycetes</taxon>
        <taxon>Mycobacteriales</taxon>
        <taxon>Nocardiaceae</taxon>
        <taxon>Prescottella</taxon>
    </lineage>
</organism>
<dbReference type="EMBL" id="WUYC01000001">
    <property type="protein sequence ID" value="MBM4713651.1"/>
    <property type="molecule type" value="Genomic_DNA"/>
</dbReference>
<name>A0AAE3B953_RHOHA</name>
<accession>A0AAE3B953</accession>
<gene>
    <name evidence="1" type="ORF">GS551_05470</name>
</gene>
<proteinExistence type="predicted"/>
<comment type="caution">
    <text evidence="1">The sequence shown here is derived from an EMBL/GenBank/DDBJ whole genome shotgun (WGS) entry which is preliminary data.</text>
</comment>
<evidence type="ECO:0000313" key="2">
    <source>
        <dbReference type="Proteomes" id="UP000706122"/>
    </source>
</evidence>